<dbReference type="GO" id="GO:0003677">
    <property type="term" value="F:DNA binding"/>
    <property type="evidence" value="ECO:0007669"/>
    <property type="project" value="InterPro"/>
</dbReference>
<evidence type="ECO:0000259" key="3">
    <source>
        <dbReference type="Pfam" id="PF02371"/>
    </source>
</evidence>
<protein>
    <submittedName>
        <fullName evidence="4">IS110 family transposase</fullName>
    </submittedName>
    <submittedName>
        <fullName evidence="5">Transposase IS116/IS110/IS902 family protein</fullName>
    </submittedName>
</protein>
<evidence type="ECO:0000256" key="1">
    <source>
        <dbReference type="SAM" id="Coils"/>
    </source>
</evidence>
<evidence type="ECO:0000313" key="4">
    <source>
        <dbReference type="EMBL" id="AOY76021.1"/>
    </source>
</evidence>
<dbReference type="GO" id="GO:0004803">
    <property type="term" value="F:transposase activity"/>
    <property type="evidence" value="ECO:0007669"/>
    <property type="project" value="InterPro"/>
</dbReference>
<dbReference type="InterPro" id="IPR002525">
    <property type="entry name" value="Transp_IS110-like_N"/>
</dbReference>
<keyword evidence="1" id="KW-0175">Coiled coil</keyword>
<organism evidence="5 7">
    <name type="scientific">Clostridium formicaceticum</name>
    <dbReference type="NCBI Taxonomy" id="1497"/>
    <lineage>
        <taxon>Bacteria</taxon>
        <taxon>Bacillati</taxon>
        <taxon>Bacillota</taxon>
        <taxon>Clostridia</taxon>
        <taxon>Eubacteriales</taxon>
        <taxon>Clostridiaceae</taxon>
        <taxon>Clostridium</taxon>
    </lineage>
</organism>
<feature type="domain" description="Transposase IS116/IS110/IS902 C-terminal" evidence="3">
    <location>
        <begin position="274"/>
        <end position="348"/>
    </location>
</feature>
<gene>
    <name evidence="4" type="ORF">BJL90_08985</name>
    <name evidence="5" type="ORF">CLFO_07010</name>
</gene>
<proteinExistence type="predicted"/>
<dbReference type="GO" id="GO:0006313">
    <property type="term" value="P:DNA transposition"/>
    <property type="evidence" value="ECO:0007669"/>
    <property type="project" value="InterPro"/>
</dbReference>
<feature type="domain" description="Transposase IS110-like N-terminal" evidence="2">
    <location>
        <begin position="10"/>
        <end position="166"/>
    </location>
</feature>
<dbReference type="Proteomes" id="UP000177894">
    <property type="component" value="Chromosome"/>
</dbReference>
<dbReference type="EMBL" id="CP017603">
    <property type="protein sequence ID" value="AOY76021.1"/>
    <property type="molecule type" value="Genomic_DNA"/>
</dbReference>
<dbReference type="RefSeq" id="WP_070966815.1">
    <property type="nucleotide sequence ID" value="NZ_CP017603.1"/>
</dbReference>
<dbReference type="AlphaFoldDB" id="A0AAC9RIW4"/>
<dbReference type="Pfam" id="PF01548">
    <property type="entry name" value="DEDD_Tnp_IS110"/>
    <property type="match status" value="1"/>
</dbReference>
<dbReference type="Pfam" id="PF02371">
    <property type="entry name" value="Transposase_20"/>
    <property type="match status" value="1"/>
</dbReference>
<dbReference type="EMBL" id="CP020559">
    <property type="protein sequence ID" value="ARE86379.1"/>
    <property type="molecule type" value="Genomic_DNA"/>
</dbReference>
<evidence type="ECO:0000313" key="6">
    <source>
        <dbReference type="Proteomes" id="UP000177894"/>
    </source>
</evidence>
<evidence type="ECO:0000313" key="5">
    <source>
        <dbReference type="EMBL" id="ARE86379.1"/>
    </source>
</evidence>
<sequence>MHKKQNYIYIGVDTHKHSHTAVIINCWEDILEEITFEARPSIYPDVLKKVKKHCKGLTPVFGLEDVKGYGRSLAVYLLENKQIVKEVNSALSYAERKSAPTTQKNDNYDAFCVASVLLRRLDRLPDANPQDIYWTIGQLVNRRSALVKAMTSLANQLHEQLSCHYPSYKKLFAVVDGKTALEFWEQYPAPYLLDNITPEDLAEFLRKHSHNACSTNKAQKILDTVKADGDTKRGYQDSRNVIVRSIVRDIKFKKQEIQAIEKELKEILKVLDYKLESMPGINTVTASSLIAQIGDIHRFTSPDKLARYAGIAPVKFSSAGKGKEQSSKQGDRTLFGLFYVLAWQHIQTAKGSGKPRNPVSYAYYQKKLKEGKTKVQALVCLMRVLVVVIYGMMKNKTEYNPPALPENIAV</sequence>
<evidence type="ECO:0000259" key="2">
    <source>
        <dbReference type="Pfam" id="PF01548"/>
    </source>
</evidence>
<reference evidence="4 6" key="1">
    <citation type="submission" date="2016-10" db="EMBL/GenBank/DDBJ databases">
        <title>Complete Genome Sequence of Acetogen Clostridium formicoaceticum ATCC 27076.</title>
        <authorList>
            <person name="Bao T."/>
            <person name="Cheng C."/>
            <person name="Zhao J."/>
            <person name="Yang S.-T."/>
            <person name="Wang J."/>
            <person name="Wang M."/>
        </authorList>
    </citation>
    <scope>NUCLEOTIDE SEQUENCE [LARGE SCALE GENOMIC DNA]</scope>
    <source>
        <strain evidence="4 6">ATCC 27076</strain>
    </source>
</reference>
<accession>A0AAC9RIW4</accession>
<reference evidence="5 7" key="2">
    <citation type="submission" date="2017-03" db="EMBL/GenBank/DDBJ databases">
        <title>Complete sequence of Clostridium formicaceticum DSM 92.</title>
        <authorList>
            <person name="Poehlein A."/>
            <person name="Karl M."/>
            <person name="Bengelsdorf F.R."/>
            <person name="Duerre P."/>
            <person name="Daniel R."/>
        </authorList>
    </citation>
    <scope>NUCLEOTIDE SEQUENCE [LARGE SCALE GENOMIC DNA]</scope>
    <source>
        <strain evidence="5 7">DSM 92</strain>
    </source>
</reference>
<name>A0AAC9RIW4_9CLOT</name>
<dbReference type="KEGG" id="cfm:BJL90_08985"/>
<dbReference type="InterPro" id="IPR047650">
    <property type="entry name" value="Transpos_IS110"/>
</dbReference>
<evidence type="ECO:0000313" key="7">
    <source>
        <dbReference type="Proteomes" id="UP000192478"/>
    </source>
</evidence>
<dbReference type="Proteomes" id="UP000192478">
    <property type="component" value="Chromosome"/>
</dbReference>
<dbReference type="InterPro" id="IPR003346">
    <property type="entry name" value="Transposase_20"/>
</dbReference>
<feature type="coiled-coil region" evidence="1">
    <location>
        <begin position="243"/>
        <end position="270"/>
    </location>
</feature>
<dbReference type="NCBIfam" id="NF033542">
    <property type="entry name" value="transpos_IS110"/>
    <property type="match status" value="1"/>
</dbReference>
<keyword evidence="6" id="KW-1185">Reference proteome</keyword>
<dbReference type="PANTHER" id="PTHR33055:SF3">
    <property type="entry name" value="PUTATIVE TRANSPOSASE FOR IS117-RELATED"/>
    <property type="match status" value="1"/>
</dbReference>
<dbReference type="PANTHER" id="PTHR33055">
    <property type="entry name" value="TRANSPOSASE FOR INSERTION SEQUENCE ELEMENT IS1111A"/>
    <property type="match status" value="1"/>
</dbReference>